<sequence length="455" mass="50615">MAHLTDMEELLSKVQSPLVKDYMREAMNCYMAGAYRGCIVLSYVALFDDLLEKLAQLGKVNAIAKKIHTDASTKRSDQEVFESYLIDQLASNQLLSGLDAAFLGIIRTIRNKSAHPSGHAPSPEESRFIFFEVISRFLSRPILSTTQLVDEILVRLKNTNFFPSSMINDVKDVVSEEIAPLHEAAIPQLIDKLANASVSVESAIANNAGRFLVGLAALKRDEVRTQLVKRLVQKKSDDPEFASLILRVLSADGAVAVGISSTYTQRLKSILAERIKEVKGSESETRFAHPASVLASLSDAMSPDQFLEAFKKEAQMFINKRPYSAYLLDAIKSHESLLDYFIEKLIKNAESSDFDTANEFARAIEDMDDPVAEVLTNEQAFQLVVAVIVAANWGAFGSKSLVKTKFSATPRICAKARRYTKTMRKAAREYFQSKLSSDLKLTEFVDKYLAVDEDL</sequence>
<accession>A0A0F5V9S4</accession>
<name>A0A0F5V9S4_9GAMM</name>
<evidence type="ECO:0000313" key="2">
    <source>
        <dbReference type="Proteomes" id="UP000033633"/>
    </source>
</evidence>
<dbReference type="OrthoDB" id="8781389at2"/>
<evidence type="ECO:0000313" key="1">
    <source>
        <dbReference type="EMBL" id="KKC98822.1"/>
    </source>
</evidence>
<dbReference type="Proteomes" id="UP000033633">
    <property type="component" value="Unassembled WGS sequence"/>
</dbReference>
<keyword evidence="2" id="KW-1185">Reference proteome</keyword>
<dbReference type="EMBL" id="JWYV01000015">
    <property type="protein sequence ID" value="KKC98822.1"/>
    <property type="molecule type" value="Genomic_DNA"/>
</dbReference>
<proteinExistence type="predicted"/>
<protein>
    <submittedName>
        <fullName evidence="1">Uncharacterized protein</fullName>
    </submittedName>
</protein>
<dbReference type="RefSeq" id="WP_046221606.1">
    <property type="nucleotide sequence ID" value="NZ_JWYV01000015.1"/>
</dbReference>
<organism evidence="1 2">
    <name type="scientific">Photobacterium halotolerans</name>
    <dbReference type="NCBI Taxonomy" id="265726"/>
    <lineage>
        <taxon>Bacteria</taxon>
        <taxon>Pseudomonadati</taxon>
        <taxon>Pseudomonadota</taxon>
        <taxon>Gammaproteobacteria</taxon>
        <taxon>Vibrionales</taxon>
        <taxon>Vibrionaceae</taxon>
        <taxon>Photobacterium</taxon>
    </lineage>
</organism>
<dbReference type="AlphaFoldDB" id="A0A0F5V9S4"/>
<comment type="caution">
    <text evidence="1">The sequence shown here is derived from an EMBL/GenBank/DDBJ whole genome shotgun (WGS) entry which is preliminary data.</text>
</comment>
<gene>
    <name evidence="1" type="ORF">KY46_15915</name>
</gene>
<reference evidence="1 2" key="1">
    <citation type="submission" date="2014-12" db="EMBL/GenBank/DDBJ databases">
        <title>Mercury Reductase activity and rhizosphere competence traits in the genome of root associated Photobacterium halotolerans MELD1.</title>
        <authorList>
            <person name="Mathew D.C."/>
            <person name="Huang C.-C."/>
        </authorList>
    </citation>
    <scope>NUCLEOTIDE SEQUENCE [LARGE SCALE GENOMIC DNA]</scope>
    <source>
        <strain evidence="1 2">MELD1</strain>
    </source>
</reference>
<dbReference type="PATRIC" id="fig|265726.11.peg.1436"/>